<dbReference type="Proteomes" id="UP000314294">
    <property type="component" value="Unassembled WGS sequence"/>
</dbReference>
<gene>
    <name evidence="1" type="ORF">EYF80_003322</name>
</gene>
<name>A0A4Z2JAZ9_9TELE</name>
<keyword evidence="2" id="KW-1185">Reference proteome</keyword>
<organism evidence="1 2">
    <name type="scientific">Liparis tanakae</name>
    <name type="common">Tanaka's snailfish</name>
    <dbReference type="NCBI Taxonomy" id="230148"/>
    <lineage>
        <taxon>Eukaryota</taxon>
        <taxon>Metazoa</taxon>
        <taxon>Chordata</taxon>
        <taxon>Craniata</taxon>
        <taxon>Vertebrata</taxon>
        <taxon>Euteleostomi</taxon>
        <taxon>Actinopterygii</taxon>
        <taxon>Neopterygii</taxon>
        <taxon>Teleostei</taxon>
        <taxon>Neoteleostei</taxon>
        <taxon>Acanthomorphata</taxon>
        <taxon>Eupercaria</taxon>
        <taxon>Perciformes</taxon>
        <taxon>Cottioidei</taxon>
        <taxon>Cottales</taxon>
        <taxon>Liparidae</taxon>
        <taxon>Liparis</taxon>
    </lineage>
</organism>
<evidence type="ECO:0000313" key="2">
    <source>
        <dbReference type="Proteomes" id="UP000314294"/>
    </source>
</evidence>
<dbReference type="AlphaFoldDB" id="A0A4Z2JAZ9"/>
<evidence type="ECO:0000313" key="1">
    <source>
        <dbReference type="EMBL" id="TNN86552.1"/>
    </source>
</evidence>
<dbReference type="EMBL" id="SRLO01000015">
    <property type="protein sequence ID" value="TNN86552.1"/>
    <property type="molecule type" value="Genomic_DNA"/>
</dbReference>
<proteinExistence type="predicted"/>
<accession>A0A4Z2JAZ9</accession>
<protein>
    <submittedName>
        <fullName evidence="1">Uncharacterized protein</fullName>
    </submittedName>
</protein>
<sequence>MYLAGGEIIMLSHGKRGVHEYLRHGGQLIDAQHLQPKEVSVYGLAMNCVMLKRSFMGMGSGAMGRLPLFQRAPPPCSIWAATRLRYSSSDTRGIGASRQTVLRCCDVRMPMGSLLVCKEEFQIFSNCM</sequence>
<comment type="caution">
    <text evidence="1">The sequence shown here is derived from an EMBL/GenBank/DDBJ whole genome shotgun (WGS) entry which is preliminary data.</text>
</comment>
<reference evidence="1 2" key="1">
    <citation type="submission" date="2019-03" db="EMBL/GenBank/DDBJ databases">
        <title>First draft genome of Liparis tanakae, snailfish: a comprehensive survey of snailfish specific genes.</title>
        <authorList>
            <person name="Kim W."/>
            <person name="Song I."/>
            <person name="Jeong J.-H."/>
            <person name="Kim D."/>
            <person name="Kim S."/>
            <person name="Ryu S."/>
            <person name="Song J.Y."/>
            <person name="Lee S.K."/>
        </authorList>
    </citation>
    <scope>NUCLEOTIDE SEQUENCE [LARGE SCALE GENOMIC DNA]</scope>
    <source>
        <tissue evidence="1">Muscle</tissue>
    </source>
</reference>